<evidence type="ECO:0000259" key="13">
    <source>
        <dbReference type="Pfam" id="PF25904"/>
    </source>
</evidence>
<dbReference type="Proteomes" id="UP001150925">
    <property type="component" value="Unassembled WGS sequence"/>
</dbReference>
<evidence type="ECO:0000313" key="14">
    <source>
        <dbReference type="EMBL" id="KAJ1967182.1"/>
    </source>
</evidence>
<keyword evidence="5 10" id="KW-0808">Transferase</keyword>
<dbReference type="Pfam" id="PF01170">
    <property type="entry name" value="UPF0020"/>
    <property type="match status" value="1"/>
</dbReference>
<dbReference type="Gene3D" id="3.40.50.150">
    <property type="entry name" value="Vaccinia Virus protein VP39"/>
    <property type="match status" value="1"/>
</dbReference>
<dbReference type="Pfam" id="PF25904">
    <property type="entry name" value="Tmrp11_N"/>
    <property type="match status" value="1"/>
</dbReference>
<dbReference type="GO" id="GO:0005737">
    <property type="term" value="C:cytoplasm"/>
    <property type="evidence" value="ECO:0007669"/>
    <property type="project" value="UniProtKB-SubCell"/>
</dbReference>
<dbReference type="EMBL" id="JANBPY010000381">
    <property type="protein sequence ID" value="KAJ1967182.1"/>
    <property type="molecule type" value="Genomic_DNA"/>
</dbReference>
<sequence>MRPYLIHFAQFHPDFRLAELEALARLENVALEYDPTTYSNDNPFLLVRIPDDVQACKLVQRSILVKEVCEHWASAPTYEALFEIIRQNPQRWEQFNDCSFKFMVKCFGGTRTIPEQVEIINRFAFLGFSGPIDLKNPQEQFVVYEDYGIDPALHRVQSEPMQVHFGRLLALSNRGLVGKFNLKKRNYLGNTSMDAELSLVMANQALARPGALVYDPFVGTGSFLLTCAHFGALTMGSDIDGRQIRGSRTATNGIQANVEQYNLGRRVLDTVVFDISRNPWRQHGPTRTGPWFDAIVTDPPYGVRAGAKRLGRKSGLNPDLSFVVVDGQVNHLRTDYYPPTVPYEMSEVITDLLEFAARFLVLHGRLVYWLPTVVDEYTPQDIPEHPCLRLLANSEQPFGSWSRRLVTMEKIREWDESCIRVSPHYIEPPAQQLLHKATPCPLSQDEENAMVEPESTSSTTIPGEGTPLRPANSTGHYNFREKYFSGFDRS</sequence>
<evidence type="ECO:0000256" key="11">
    <source>
        <dbReference type="SAM" id="MobiDB-lite"/>
    </source>
</evidence>
<feature type="domain" description="tRNA (guanine(10)-N(2))-methyltransferase TRMT11 N-terminal" evidence="13">
    <location>
        <begin position="4"/>
        <end position="174"/>
    </location>
</feature>
<keyword evidence="7 10" id="KW-0819">tRNA processing</keyword>
<evidence type="ECO:0000256" key="6">
    <source>
        <dbReference type="ARBA" id="ARBA00022691"/>
    </source>
</evidence>
<organism evidence="14 15">
    <name type="scientific">Dispira parvispora</name>
    <dbReference type="NCBI Taxonomy" id="1520584"/>
    <lineage>
        <taxon>Eukaryota</taxon>
        <taxon>Fungi</taxon>
        <taxon>Fungi incertae sedis</taxon>
        <taxon>Zoopagomycota</taxon>
        <taxon>Kickxellomycotina</taxon>
        <taxon>Dimargaritomycetes</taxon>
        <taxon>Dimargaritales</taxon>
        <taxon>Dimargaritaceae</taxon>
        <taxon>Dispira</taxon>
    </lineage>
</organism>
<evidence type="ECO:0000256" key="9">
    <source>
        <dbReference type="ARBA" id="ARBA00066937"/>
    </source>
</evidence>
<dbReference type="InterPro" id="IPR016691">
    <property type="entry name" value="TRMT11"/>
</dbReference>
<dbReference type="GO" id="GO:0000049">
    <property type="term" value="F:tRNA binding"/>
    <property type="evidence" value="ECO:0007669"/>
    <property type="project" value="UniProtKB-UniRule"/>
</dbReference>
<feature type="domain" description="Ribosomal RNA large subunit methyltransferase K/L-like methyltransferase" evidence="12">
    <location>
        <begin position="184"/>
        <end position="309"/>
    </location>
</feature>
<dbReference type="InterPro" id="IPR059073">
    <property type="entry name" value="TRMT11_N"/>
</dbReference>
<evidence type="ECO:0000256" key="10">
    <source>
        <dbReference type="PROSITE-ProRule" id="PRU00959"/>
    </source>
</evidence>
<protein>
    <recommendedName>
        <fullName evidence="9">tRNA (guanine(10)-N(2))-methyltransferase</fullName>
        <ecNumber evidence="9">2.1.1.214</ecNumber>
    </recommendedName>
</protein>
<accession>A0A9W8AUS7</accession>
<dbReference type="PANTHER" id="PTHR13370">
    <property type="entry name" value="RNA METHYLASE-RELATED"/>
    <property type="match status" value="1"/>
</dbReference>
<dbReference type="GO" id="GO:0043527">
    <property type="term" value="C:tRNA methyltransferase complex"/>
    <property type="evidence" value="ECO:0007669"/>
    <property type="project" value="UniProtKB-ARBA"/>
</dbReference>
<dbReference type="SUPFAM" id="SSF53335">
    <property type="entry name" value="S-adenosyl-L-methionine-dependent methyltransferases"/>
    <property type="match status" value="1"/>
</dbReference>
<dbReference type="AlphaFoldDB" id="A0A9W8AUS7"/>
<dbReference type="PROSITE" id="PS51627">
    <property type="entry name" value="SAM_MT_TRM11"/>
    <property type="match status" value="1"/>
</dbReference>
<dbReference type="GO" id="GO:0008033">
    <property type="term" value="P:tRNA processing"/>
    <property type="evidence" value="ECO:0007669"/>
    <property type="project" value="UniProtKB-UniRule"/>
</dbReference>
<dbReference type="InterPro" id="IPR029063">
    <property type="entry name" value="SAM-dependent_MTases_sf"/>
</dbReference>
<keyword evidence="2" id="KW-0963">Cytoplasm</keyword>
<comment type="caution">
    <text evidence="14">The sequence shown here is derived from an EMBL/GenBank/DDBJ whole genome shotgun (WGS) entry which is preliminary data.</text>
</comment>
<dbReference type="OrthoDB" id="333024at2759"/>
<proteinExistence type="inferred from homology"/>
<evidence type="ECO:0000256" key="5">
    <source>
        <dbReference type="ARBA" id="ARBA00022679"/>
    </source>
</evidence>
<dbReference type="PIRSF" id="PIRSF017259">
    <property type="entry name" value="tRNA_mtfrase_TRM11"/>
    <property type="match status" value="1"/>
</dbReference>
<keyword evidence="6 10" id="KW-0949">S-adenosyl-L-methionine</keyword>
<evidence type="ECO:0000256" key="4">
    <source>
        <dbReference type="ARBA" id="ARBA00022603"/>
    </source>
</evidence>
<evidence type="ECO:0000256" key="1">
    <source>
        <dbReference type="ARBA" id="ARBA00004496"/>
    </source>
</evidence>
<dbReference type="PROSITE" id="PS00092">
    <property type="entry name" value="N6_MTASE"/>
    <property type="match status" value="1"/>
</dbReference>
<gene>
    <name evidence="14" type="ORF">IWQ62_002016</name>
</gene>
<comment type="subcellular location">
    <subcellularLocation>
        <location evidence="1">Cytoplasm</location>
    </subcellularLocation>
</comment>
<dbReference type="EC" id="2.1.1.214" evidence="9"/>
<dbReference type="InterPro" id="IPR002052">
    <property type="entry name" value="DNA_methylase_N6_adenine_CS"/>
</dbReference>
<name>A0A9W8AUS7_9FUNG</name>
<dbReference type="GO" id="GO:0032259">
    <property type="term" value="P:methylation"/>
    <property type="evidence" value="ECO:0007669"/>
    <property type="project" value="UniProtKB-UniRule"/>
</dbReference>
<evidence type="ECO:0000256" key="3">
    <source>
        <dbReference type="ARBA" id="ARBA00022555"/>
    </source>
</evidence>
<evidence type="ECO:0000256" key="7">
    <source>
        <dbReference type="ARBA" id="ARBA00022694"/>
    </source>
</evidence>
<dbReference type="PRINTS" id="PR00507">
    <property type="entry name" value="N12N6MTFRASE"/>
</dbReference>
<feature type="region of interest" description="Disordered" evidence="11">
    <location>
        <begin position="452"/>
        <end position="476"/>
    </location>
</feature>
<evidence type="ECO:0000256" key="2">
    <source>
        <dbReference type="ARBA" id="ARBA00022490"/>
    </source>
</evidence>
<dbReference type="GO" id="GO:0160102">
    <property type="term" value="F:tRNA (guanine(10)-N2)-methyltransferase activity"/>
    <property type="evidence" value="ECO:0007669"/>
    <property type="project" value="UniProtKB-EC"/>
</dbReference>
<evidence type="ECO:0000256" key="8">
    <source>
        <dbReference type="ARBA" id="ARBA00022884"/>
    </source>
</evidence>
<keyword evidence="4 10" id="KW-0489">Methyltransferase</keyword>
<evidence type="ECO:0000313" key="15">
    <source>
        <dbReference type="Proteomes" id="UP001150925"/>
    </source>
</evidence>
<keyword evidence="15" id="KW-1185">Reference proteome</keyword>
<keyword evidence="8 10" id="KW-0694">RNA-binding</keyword>
<reference evidence="14" key="1">
    <citation type="submission" date="2022-07" db="EMBL/GenBank/DDBJ databases">
        <title>Phylogenomic reconstructions and comparative analyses of Kickxellomycotina fungi.</title>
        <authorList>
            <person name="Reynolds N.K."/>
            <person name="Stajich J.E."/>
            <person name="Barry K."/>
            <person name="Grigoriev I.V."/>
            <person name="Crous P."/>
            <person name="Smith M.E."/>
        </authorList>
    </citation>
    <scope>NUCLEOTIDE SEQUENCE</scope>
    <source>
        <strain evidence="14">RSA 1196</strain>
    </source>
</reference>
<dbReference type="InterPro" id="IPR000241">
    <property type="entry name" value="RlmKL-like_Mtase"/>
</dbReference>
<evidence type="ECO:0000259" key="12">
    <source>
        <dbReference type="Pfam" id="PF01170"/>
    </source>
</evidence>
<keyword evidence="3 10" id="KW-0820">tRNA-binding</keyword>
<comment type="similarity">
    <text evidence="10">Belongs to the class I-like SAM-binding methyltransferase superfamily. TRM11 methyltransferase family.</text>
</comment>
<dbReference type="PANTHER" id="PTHR13370:SF3">
    <property type="entry name" value="TRNA (GUANINE(10)-N2)-METHYLTRANSFERASE HOMOLOG"/>
    <property type="match status" value="1"/>
</dbReference>